<feature type="region of interest" description="Disordered" evidence="1">
    <location>
        <begin position="636"/>
        <end position="669"/>
    </location>
</feature>
<feature type="compositionally biased region" description="Basic and acidic residues" evidence="1">
    <location>
        <begin position="837"/>
        <end position="853"/>
    </location>
</feature>
<feature type="region of interest" description="Disordered" evidence="1">
    <location>
        <begin position="941"/>
        <end position="1008"/>
    </location>
</feature>
<feature type="compositionally biased region" description="Basic and acidic residues" evidence="1">
    <location>
        <begin position="658"/>
        <end position="667"/>
    </location>
</feature>
<organism evidence="2 3">
    <name type="scientific">Calicophoron daubneyi</name>
    <name type="common">Rumen fluke</name>
    <name type="synonym">Paramphistomum daubneyi</name>
    <dbReference type="NCBI Taxonomy" id="300641"/>
    <lineage>
        <taxon>Eukaryota</taxon>
        <taxon>Metazoa</taxon>
        <taxon>Spiralia</taxon>
        <taxon>Lophotrochozoa</taxon>
        <taxon>Platyhelminthes</taxon>
        <taxon>Trematoda</taxon>
        <taxon>Digenea</taxon>
        <taxon>Plagiorchiida</taxon>
        <taxon>Pronocephalata</taxon>
        <taxon>Paramphistomoidea</taxon>
        <taxon>Paramphistomidae</taxon>
        <taxon>Calicophoron</taxon>
    </lineage>
</organism>
<feature type="compositionally biased region" description="Polar residues" evidence="1">
    <location>
        <begin position="955"/>
        <end position="965"/>
    </location>
</feature>
<feature type="compositionally biased region" description="Polar residues" evidence="1">
    <location>
        <begin position="1"/>
        <end position="13"/>
    </location>
</feature>
<feature type="region of interest" description="Disordered" evidence="1">
    <location>
        <begin position="187"/>
        <end position="209"/>
    </location>
</feature>
<dbReference type="AlphaFoldDB" id="A0AAV2T3L2"/>
<evidence type="ECO:0000256" key="1">
    <source>
        <dbReference type="SAM" id="MobiDB-lite"/>
    </source>
</evidence>
<dbReference type="Proteomes" id="UP001497525">
    <property type="component" value="Unassembled WGS sequence"/>
</dbReference>
<feature type="compositionally biased region" description="Basic residues" evidence="1">
    <location>
        <begin position="28"/>
        <end position="42"/>
    </location>
</feature>
<accession>A0AAV2T3L2</accession>
<reference evidence="2" key="1">
    <citation type="submission" date="2024-06" db="EMBL/GenBank/DDBJ databases">
        <authorList>
            <person name="Liu X."/>
            <person name="Lenzi L."/>
            <person name="Haldenby T S."/>
            <person name="Uol C."/>
        </authorList>
    </citation>
    <scope>NUCLEOTIDE SEQUENCE</scope>
</reference>
<feature type="region of interest" description="Disordered" evidence="1">
    <location>
        <begin position="508"/>
        <end position="537"/>
    </location>
</feature>
<evidence type="ECO:0000313" key="3">
    <source>
        <dbReference type="Proteomes" id="UP001497525"/>
    </source>
</evidence>
<dbReference type="EMBL" id="CAXLJL010000077">
    <property type="protein sequence ID" value="CAL5130856.1"/>
    <property type="molecule type" value="Genomic_DNA"/>
</dbReference>
<gene>
    <name evidence="2" type="ORF">CDAUBV1_LOCUS3069</name>
</gene>
<feature type="compositionally biased region" description="Basic and acidic residues" evidence="1">
    <location>
        <begin position="1056"/>
        <end position="1074"/>
    </location>
</feature>
<name>A0AAV2T3L2_CALDB</name>
<feature type="region of interest" description="Disordered" evidence="1">
    <location>
        <begin position="828"/>
        <end position="872"/>
    </location>
</feature>
<feature type="region of interest" description="Disordered" evidence="1">
    <location>
        <begin position="1051"/>
        <end position="1080"/>
    </location>
</feature>
<feature type="region of interest" description="Disordered" evidence="1">
    <location>
        <begin position="1"/>
        <end position="42"/>
    </location>
</feature>
<evidence type="ECO:0000313" key="2">
    <source>
        <dbReference type="EMBL" id="CAL5130856.1"/>
    </source>
</evidence>
<protein>
    <submittedName>
        <fullName evidence="2">Uncharacterized protein</fullName>
    </submittedName>
</protein>
<sequence length="1173" mass="130152">MPSFDTFQSQSPAEQFEYKDSPLTSGHASKRGSLHKKEKTKARNAYVSLVSNSLHQVEKVKPAPEPSEPAEVTNIAFRKEDVKQAPFSPSDFASVMGVATHMSIVEEKSSESSHEYEGRSSMVSVRSASPFSENTYTLGSSLREELRRELHKAGLIFPKLEDQRPSLGGKHLRKLSPNSKFAIRASHYKRSLRASTNNPSPGIRSDEQDDYFFPSRKNSRFTTLTSSGFEGFMRRFLERAALDHREEWPQDHPNVYGSPSLFTKASEDFGAVMAKILRTARESSKQQENLGKTVSAVEQKAVTDFEDSNRLENNQVSSKTGSTLPSYPIVTITENADDFGSAMERTFQKSTASYHIEDSISPKLQGTPSHLMDFSDGEIRPVIEKAVNHQQEISTGMTSQTPDDFEKVVLKAIQEARNSYFINQAMGSKQDAQNYKETSELGPVKHVNENKESARSPGVAWISGAEQTLPDSNFENMSSMTSVSSMTSNYEAANLETGGFEVRPVQQGDLKGQSEASKSILPKITEKNPPAKPNEPPQTYCISPQNYMVVGFTVYGPCGVPSDQYPANIPFNVWAFVQPQCPKNKTTTDSRPVKVPQLHSQEYDTFQWIHTKQTAYNAVPLRTPHNMASEVKEPTYVGVSHSMPTTVPGKDIPPYSAHRNDRSRDGKGQYPQEDLHFWFQAHVQYSMAASPMLSCQMAAQPAKRTAEPAYAATTGQSPSSPNGPYPFKFLTEDHVFENVGDQDHNVVVIPKNTSSLAVWSTSHYGGFTVCFNFHPVGSTYGTQYEAPTMNQASGFMQPLMEARTIETTEQEKSTSNEPIRAKVTESLNPYLTGPSRAGDKKVMVQHDSDRKSDIPPSRTSEKPIVNSQADEMGSQEVNEMRNVLREDDLAHSMNTTALFENLESSQYAASKDTFLTNMFTPPAPSKENSRAPPPLVVDTQCPSHGEQGHAIPRQQGESEIASNAPTLDLPKNDGSRSEYPTVAPTSPHGVDHSNVQHKPTHPMTTNGPLNRNTPFLPWPYEWSTCFSPCACMTPCRLIELCAQPVCPALNEGPGDINKDDGPESKAKKIPRSDGKSGWSQPDLQERCISVPLISSRYYSIPPCHHQNFWPASPMPEEVVQRKSPDMLYLHLNFQDYGCTCIPVCVPRCGCTSQSGVYHTVCPEHLYRPPSQHQ</sequence>
<proteinExistence type="predicted"/>
<comment type="caution">
    <text evidence="2">The sequence shown here is derived from an EMBL/GenBank/DDBJ whole genome shotgun (WGS) entry which is preliminary data.</text>
</comment>